<comment type="caution">
    <text evidence="1">The sequence shown here is derived from an EMBL/GenBank/DDBJ whole genome shotgun (WGS) entry which is preliminary data.</text>
</comment>
<reference evidence="1" key="1">
    <citation type="submission" date="2019-11" db="EMBL/GenBank/DDBJ databases">
        <title>Epiphytic Pseudomonas syringae from cherry orchards.</title>
        <authorList>
            <person name="Hulin M.T."/>
        </authorList>
    </citation>
    <scope>NUCLEOTIDE SEQUENCE</scope>
    <source>
        <strain evidence="1">PA-2-5E</strain>
    </source>
</reference>
<feature type="non-terminal residue" evidence="1">
    <location>
        <position position="296"/>
    </location>
</feature>
<gene>
    <name evidence="1" type="ORF">GIV53_26710</name>
</gene>
<evidence type="ECO:0000313" key="1">
    <source>
        <dbReference type="EMBL" id="MCF5632796.1"/>
    </source>
</evidence>
<dbReference type="Proteomes" id="UP000814010">
    <property type="component" value="Unassembled WGS sequence"/>
</dbReference>
<sequence>MLWAWIINKTPVSKVGISDIKEFLRFCASPPESWVGRSAMRRFKRNSDGYYIINRRWRPFSTAAENSVAKAKALKSIRSVCTQFFHYLEKRQLAVTNPARHIEESFIDSLTERSVSLIGRLERTHLNYLLKAAEKMCEHDSAHERSLFILAMIIFMLVPVRLISGSKSWRPSLRNFQEKNTILTYCAIDAERVFCLQAPEVFSRYFERYLKARAIAKSDRASADLAVFTTLGGRPGITSRQVRNVIKDISQTAVSMMTQDGMTEQDTALVAAARLDTIRAAAIMVSLQDFGFDNTR</sequence>
<evidence type="ECO:0000313" key="2">
    <source>
        <dbReference type="Proteomes" id="UP000814010"/>
    </source>
</evidence>
<evidence type="ECO:0008006" key="3">
    <source>
        <dbReference type="Google" id="ProtNLM"/>
    </source>
</evidence>
<proteinExistence type="predicted"/>
<dbReference type="EMBL" id="WKAE01000591">
    <property type="protein sequence ID" value="MCF5632796.1"/>
    <property type="molecule type" value="Genomic_DNA"/>
</dbReference>
<organism evidence="1 2">
    <name type="scientific">Pseudomonas syringae</name>
    <dbReference type="NCBI Taxonomy" id="317"/>
    <lineage>
        <taxon>Bacteria</taxon>
        <taxon>Pseudomonadati</taxon>
        <taxon>Pseudomonadota</taxon>
        <taxon>Gammaproteobacteria</taxon>
        <taxon>Pseudomonadales</taxon>
        <taxon>Pseudomonadaceae</taxon>
        <taxon>Pseudomonas</taxon>
    </lineage>
</organism>
<dbReference type="AlphaFoldDB" id="A0A9Q4FJN6"/>
<dbReference type="RefSeq" id="WP_236454576.1">
    <property type="nucleotide sequence ID" value="NZ_WKAE01000591.1"/>
</dbReference>
<name>A0A9Q4FJN6_PSESX</name>
<accession>A0A9Q4FJN6</accession>
<protein>
    <recommendedName>
        <fullName evidence="3">Integrase</fullName>
    </recommendedName>
</protein>